<feature type="compositionally biased region" description="Polar residues" evidence="1">
    <location>
        <begin position="454"/>
        <end position="465"/>
    </location>
</feature>
<feature type="compositionally biased region" description="Polar residues" evidence="1">
    <location>
        <begin position="10"/>
        <end position="21"/>
    </location>
</feature>
<keyword evidence="3" id="KW-1185">Reference proteome</keyword>
<dbReference type="EMBL" id="MU858221">
    <property type="protein sequence ID" value="KAK4208971.1"/>
    <property type="molecule type" value="Genomic_DNA"/>
</dbReference>
<feature type="compositionally biased region" description="Polar residues" evidence="1">
    <location>
        <begin position="482"/>
        <end position="502"/>
    </location>
</feature>
<feature type="compositionally biased region" description="Polar residues" evidence="1">
    <location>
        <begin position="305"/>
        <end position="315"/>
    </location>
</feature>
<comment type="caution">
    <text evidence="2">The sequence shown here is derived from an EMBL/GenBank/DDBJ whole genome shotgun (WGS) entry which is preliminary data.</text>
</comment>
<evidence type="ECO:0000313" key="2">
    <source>
        <dbReference type="EMBL" id="KAK4208971.1"/>
    </source>
</evidence>
<feature type="compositionally biased region" description="Low complexity" evidence="1">
    <location>
        <begin position="190"/>
        <end position="200"/>
    </location>
</feature>
<feature type="compositionally biased region" description="Low complexity" evidence="1">
    <location>
        <begin position="22"/>
        <end position="33"/>
    </location>
</feature>
<evidence type="ECO:0000256" key="1">
    <source>
        <dbReference type="SAM" id="MobiDB-lite"/>
    </source>
</evidence>
<protein>
    <submittedName>
        <fullName evidence="2">Uncharacterized protein</fullName>
    </submittedName>
</protein>
<feature type="compositionally biased region" description="Basic and acidic residues" evidence="1">
    <location>
        <begin position="281"/>
        <end position="294"/>
    </location>
</feature>
<feature type="region of interest" description="Disordered" evidence="1">
    <location>
        <begin position="281"/>
        <end position="356"/>
    </location>
</feature>
<evidence type="ECO:0000313" key="3">
    <source>
        <dbReference type="Proteomes" id="UP001301769"/>
    </source>
</evidence>
<feature type="compositionally biased region" description="Low complexity" evidence="1">
    <location>
        <begin position="172"/>
        <end position="181"/>
    </location>
</feature>
<proteinExistence type="predicted"/>
<feature type="region of interest" description="Disordered" evidence="1">
    <location>
        <begin position="1"/>
        <end position="139"/>
    </location>
</feature>
<dbReference type="AlphaFoldDB" id="A0AAN7B188"/>
<name>A0AAN7B188_9PEZI</name>
<dbReference type="Proteomes" id="UP001301769">
    <property type="component" value="Unassembled WGS sequence"/>
</dbReference>
<feature type="compositionally biased region" description="Polar residues" evidence="1">
    <location>
        <begin position="55"/>
        <end position="67"/>
    </location>
</feature>
<gene>
    <name evidence="2" type="ORF">QBC37DRAFT_378546</name>
</gene>
<accession>A0AAN7B188</accession>
<sequence length="502" mass="51954">MDKMSLGDIPQSQDQASATTPAVNSAANSSQNSTKPGEASSQSITPPVAALVSPVSGSVANPGSQTAAIVPISGSETNSVAHQTAPAGAPSTTDPPIRRSPRGIAAQDTMTPRPGHGTSKPSSKGKQPAKGNLQMRCQTPAQLLLQEQWKKDAAALTQSLPIGESFVRGDGAASSEPSSASRPIHQQQGSSSAVASASPANDVQLSKQEKKILAIGKSNDPLASAKEYYLCTVRAELEQSGRQVPARGPYIPTQTLDLAAGQILSLVEQMTPRLEERIKKAEEARREADGDSAKGDSNGAYGPTIATTANDQETCPSIKKEDSITPEEQLLSDITQSHGKADSDTPAESNTEVGNANRPRAEVAVVKAEDIEFGLGPAIVIDATGKGLVTEEMEIGAVESLPGSIEIREAETQQLEPGLDVPMAAVAGNSDADAGAAWGARADVDVQMAEIENNTEVGPSASYVNAVSEGVPAPEESEPAARSSQRPRAPQLNGSRPSTPQM</sequence>
<reference evidence="2" key="2">
    <citation type="submission" date="2023-05" db="EMBL/GenBank/DDBJ databases">
        <authorList>
            <consortium name="Lawrence Berkeley National Laboratory"/>
            <person name="Steindorff A."/>
            <person name="Hensen N."/>
            <person name="Bonometti L."/>
            <person name="Westerberg I."/>
            <person name="Brannstrom I.O."/>
            <person name="Guillou S."/>
            <person name="Cros-Aarteil S."/>
            <person name="Calhoun S."/>
            <person name="Haridas S."/>
            <person name="Kuo A."/>
            <person name="Mondo S."/>
            <person name="Pangilinan J."/>
            <person name="Riley R."/>
            <person name="Labutti K."/>
            <person name="Andreopoulos B."/>
            <person name="Lipzen A."/>
            <person name="Chen C."/>
            <person name="Yanf M."/>
            <person name="Daum C."/>
            <person name="Ng V."/>
            <person name="Clum A."/>
            <person name="Ohm R."/>
            <person name="Martin F."/>
            <person name="Silar P."/>
            <person name="Natvig D."/>
            <person name="Lalanne C."/>
            <person name="Gautier V."/>
            <person name="Ament-Velasquez S.L."/>
            <person name="Kruys A."/>
            <person name="Hutchinson M.I."/>
            <person name="Powell A.J."/>
            <person name="Barry K."/>
            <person name="Miller A.N."/>
            <person name="Grigoriev I.V."/>
            <person name="Debuchy R."/>
            <person name="Gladieux P."/>
            <person name="Thoren M.H."/>
            <person name="Johannesson H."/>
        </authorList>
    </citation>
    <scope>NUCLEOTIDE SEQUENCE</scope>
    <source>
        <strain evidence="2">PSN293</strain>
    </source>
</reference>
<feature type="region of interest" description="Disordered" evidence="1">
    <location>
        <begin position="162"/>
        <end position="206"/>
    </location>
</feature>
<reference evidence="2" key="1">
    <citation type="journal article" date="2023" name="Mol. Phylogenet. Evol.">
        <title>Genome-scale phylogeny and comparative genomics of the fungal order Sordariales.</title>
        <authorList>
            <person name="Hensen N."/>
            <person name="Bonometti L."/>
            <person name="Westerberg I."/>
            <person name="Brannstrom I.O."/>
            <person name="Guillou S."/>
            <person name="Cros-Aarteil S."/>
            <person name="Calhoun S."/>
            <person name="Haridas S."/>
            <person name="Kuo A."/>
            <person name="Mondo S."/>
            <person name="Pangilinan J."/>
            <person name="Riley R."/>
            <person name="LaButti K."/>
            <person name="Andreopoulos B."/>
            <person name="Lipzen A."/>
            <person name="Chen C."/>
            <person name="Yan M."/>
            <person name="Daum C."/>
            <person name="Ng V."/>
            <person name="Clum A."/>
            <person name="Steindorff A."/>
            <person name="Ohm R.A."/>
            <person name="Martin F."/>
            <person name="Silar P."/>
            <person name="Natvig D.O."/>
            <person name="Lalanne C."/>
            <person name="Gautier V."/>
            <person name="Ament-Velasquez S.L."/>
            <person name="Kruys A."/>
            <person name="Hutchinson M.I."/>
            <person name="Powell A.J."/>
            <person name="Barry K."/>
            <person name="Miller A.N."/>
            <person name="Grigoriev I.V."/>
            <person name="Debuchy R."/>
            <person name="Gladieux P."/>
            <person name="Hiltunen Thoren M."/>
            <person name="Johannesson H."/>
        </authorList>
    </citation>
    <scope>NUCLEOTIDE SEQUENCE</scope>
    <source>
        <strain evidence="2">PSN293</strain>
    </source>
</reference>
<organism evidence="2 3">
    <name type="scientific">Rhypophila decipiens</name>
    <dbReference type="NCBI Taxonomy" id="261697"/>
    <lineage>
        <taxon>Eukaryota</taxon>
        <taxon>Fungi</taxon>
        <taxon>Dikarya</taxon>
        <taxon>Ascomycota</taxon>
        <taxon>Pezizomycotina</taxon>
        <taxon>Sordariomycetes</taxon>
        <taxon>Sordariomycetidae</taxon>
        <taxon>Sordariales</taxon>
        <taxon>Naviculisporaceae</taxon>
        <taxon>Rhypophila</taxon>
    </lineage>
</organism>
<feature type="region of interest" description="Disordered" evidence="1">
    <location>
        <begin position="454"/>
        <end position="502"/>
    </location>
</feature>